<dbReference type="GO" id="GO:0008757">
    <property type="term" value="F:S-adenosylmethionine-dependent methyltransferase activity"/>
    <property type="evidence" value="ECO:0007669"/>
    <property type="project" value="InterPro"/>
</dbReference>
<accession>A0A7Z3BLD6</accession>
<reference evidence="2 3" key="1">
    <citation type="submission" date="2020-02" db="EMBL/GenBank/DDBJ databases">
        <title>Complete genome sequence of Pseudomonas multiresinivorans ORNL1.</title>
        <authorList>
            <person name="Podar M."/>
        </authorList>
    </citation>
    <scope>NUCLEOTIDE SEQUENCE [LARGE SCALE GENOMIC DNA]</scope>
    <source>
        <strain evidence="3">populi</strain>
    </source>
</reference>
<dbReference type="KEGG" id="pmui:G4G71_13985"/>
<feature type="domain" description="Methyltransferase type 11" evidence="1">
    <location>
        <begin position="104"/>
        <end position="153"/>
    </location>
</feature>
<name>A0A7Z3BLD6_9PSED</name>
<gene>
    <name evidence="2" type="ORF">G4G71_13985</name>
</gene>
<evidence type="ECO:0000313" key="2">
    <source>
        <dbReference type="EMBL" id="QJP08936.1"/>
    </source>
</evidence>
<sequence length="256" mass="29057">MNACSDFHLESRGFCPTCGKESTFEAYNPWLRDHFLCTQCGSIPRERALMRVIEQFMPDWRERTVHESSPCMRGASLKLQNECGNYIASQFFHDDDLGTLVNGVRNENLEKLSFGDNSIDLHVTQDVMEHIFNPEQAFREIHRTLRPGGMHIFTVPLVQKLGPSRTRAFSAHGEIVHIEPEYYHGNPIGDGRALVTTDWGYDICQFIHTYTDSFTQVISIDDMSSGIRAEYIEVLVTVKPVGRVALESSAVVRRSA</sequence>
<evidence type="ECO:0000313" key="3">
    <source>
        <dbReference type="Proteomes" id="UP000502549"/>
    </source>
</evidence>
<keyword evidence="2" id="KW-0489">Methyltransferase</keyword>
<keyword evidence="3" id="KW-1185">Reference proteome</keyword>
<evidence type="ECO:0000259" key="1">
    <source>
        <dbReference type="Pfam" id="PF08241"/>
    </source>
</evidence>
<dbReference type="InterPro" id="IPR029063">
    <property type="entry name" value="SAM-dependent_MTases_sf"/>
</dbReference>
<dbReference type="EMBL" id="CP048833">
    <property type="protein sequence ID" value="QJP08936.1"/>
    <property type="molecule type" value="Genomic_DNA"/>
</dbReference>
<dbReference type="Pfam" id="PF08241">
    <property type="entry name" value="Methyltransf_11"/>
    <property type="match status" value="1"/>
</dbReference>
<dbReference type="GO" id="GO:0032259">
    <property type="term" value="P:methylation"/>
    <property type="evidence" value="ECO:0007669"/>
    <property type="project" value="UniProtKB-KW"/>
</dbReference>
<protein>
    <submittedName>
        <fullName evidence="2">Class I SAM-dependent methyltransferase</fullName>
    </submittedName>
</protein>
<dbReference type="Proteomes" id="UP000502549">
    <property type="component" value="Chromosome"/>
</dbReference>
<dbReference type="RefSeq" id="WP_169938489.1">
    <property type="nucleotide sequence ID" value="NZ_CP048833.1"/>
</dbReference>
<proteinExistence type="predicted"/>
<dbReference type="InterPro" id="IPR013216">
    <property type="entry name" value="Methyltransf_11"/>
</dbReference>
<dbReference type="AlphaFoldDB" id="A0A7Z3BLD6"/>
<keyword evidence="2" id="KW-0808">Transferase</keyword>
<organism evidence="2 3">
    <name type="scientific">Pseudomonas multiresinivorans</name>
    <dbReference type="NCBI Taxonomy" id="95301"/>
    <lineage>
        <taxon>Bacteria</taxon>
        <taxon>Pseudomonadati</taxon>
        <taxon>Pseudomonadota</taxon>
        <taxon>Gammaproteobacteria</taxon>
        <taxon>Pseudomonadales</taxon>
        <taxon>Pseudomonadaceae</taxon>
        <taxon>Pseudomonas</taxon>
    </lineage>
</organism>
<dbReference type="SUPFAM" id="SSF53335">
    <property type="entry name" value="S-adenosyl-L-methionine-dependent methyltransferases"/>
    <property type="match status" value="1"/>
</dbReference>
<dbReference type="Gene3D" id="3.40.50.150">
    <property type="entry name" value="Vaccinia Virus protein VP39"/>
    <property type="match status" value="1"/>
</dbReference>